<dbReference type="InterPro" id="IPR012981">
    <property type="entry name" value="PIH1_N"/>
</dbReference>
<dbReference type="PANTHER" id="PTHR22997">
    <property type="entry name" value="PIH1 DOMAIN-CONTAINING PROTEIN 1"/>
    <property type="match status" value="1"/>
</dbReference>
<dbReference type="RefSeq" id="XP_008484185.2">
    <property type="nucleotide sequence ID" value="XM_008485963.3"/>
</dbReference>
<accession>A0A1S3DLA7</accession>
<dbReference type="PaxDb" id="121845-A0A1S3DLA7"/>
<reference evidence="4" key="1">
    <citation type="submission" date="2025-08" db="UniProtKB">
        <authorList>
            <consortium name="RefSeq"/>
        </authorList>
    </citation>
    <scope>IDENTIFICATION</scope>
</reference>
<keyword evidence="3" id="KW-1185">Reference proteome</keyword>
<protein>
    <submittedName>
        <fullName evidence="4">Protein kintoun</fullName>
    </submittedName>
</protein>
<dbReference type="KEGG" id="dci:103520865"/>
<evidence type="ECO:0000256" key="1">
    <source>
        <dbReference type="ARBA" id="ARBA00008511"/>
    </source>
</evidence>
<proteinExistence type="inferred from homology"/>
<dbReference type="GeneID" id="103520865"/>
<organism evidence="3 4">
    <name type="scientific">Diaphorina citri</name>
    <name type="common">Asian citrus psyllid</name>
    <dbReference type="NCBI Taxonomy" id="121845"/>
    <lineage>
        <taxon>Eukaryota</taxon>
        <taxon>Metazoa</taxon>
        <taxon>Ecdysozoa</taxon>
        <taxon>Arthropoda</taxon>
        <taxon>Hexapoda</taxon>
        <taxon>Insecta</taxon>
        <taxon>Pterygota</taxon>
        <taxon>Neoptera</taxon>
        <taxon>Paraneoptera</taxon>
        <taxon>Hemiptera</taxon>
        <taxon>Sternorrhyncha</taxon>
        <taxon>Psylloidea</taxon>
        <taxon>Psyllidae</taxon>
        <taxon>Diaphorininae</taxon>
        <taxon>Diaphorina</taxon>
    </lineage>
</organism>
<gene>
    <name evidence="4" type="primary">LOC103520865</name>
</gene>
<evidence type="ECO:0000313" key="4">
    <source>
        <dbReference type="RefSeq" id="XP_008484185.2"/>
    </source>
</evidence>
<sequence>MSSSSSDFVQSKLEDLNVTQDELNSIGEALKKEEFRKLLCDYVQEIQNPENRKLYEEELTELEKQRGVDITFVTPNACFVVKTSTNGNVKTFINICSNDNIGVPLSTKQGSGLNWQVPYVLAPPRLDFDKKQEKCNVYDVVFHPDSIGKSEFVM</sequence>
<dbReference type="InterPro" id="IPR050734">
    <property type="entry name" value="PIH1/Kintoun_subfamily"/>
</dbReference>
<dbReference type="PANTHER" id="PTHR22997:SF3">
    <property type="entry name" value="PROTEIN KINTOUN"/>
    <property type="match status" value="1"/>
</dbReference>
<dbReference type="GO" id="GO:0005737">
    <property type="term" value="C:cytoplasm"/>
    <property type="evidence" value="ECO:0007669"/>
    <property type="project" value="TreeGrafter"/>
</dbReference>
<dbReference type="Proteomes" id="UP000079169">
    <property type="component" value="Unplaced"/>
</dbReference>
<dbReference type="AlphaFoldDB" id="A0A1S3DLA7"/>
<evidence type="ECO:0000313" key="3">
    <source>
        <dbReference type="Proteomes" id="UP000079169"/>
    </source>
</evidence>
<feature type="domain" description="PIH1 N-terminal" evidence="2">
    <location>
        <begin position="46"/>
        <end position="149"/>
    </location>
</feature>
<comment type="similarity">
    <text evidence="1">Belongs to the PIH1 family.</text>
</comment>
<dbReference type="Pfam" id="PF08190">
    <property type="entry name" value="PIH1"/>
    <property type="match status" value="1"/>
</dbReference>
<name>A0A1S3DLA7_DIACI</name>
<dbReference type="STRING" id="121845.A0A1S3DLA7"/>
<evidence type="ECO:0000259" key="2">
    <source>
        <dbReference type="Pfam" id="PF08190"/>
    </source>
</evidence>